<evidence type="ECO:0000256" key="9">
    <source>
        <dbReference type="PROSITE-ProRule" id="PRU00259"/>
    </source>
</evidence>
<feature type="region of interest" description="Disordered" evidence="11">
    <location>
        <begin position="463"/>
        <end position="489"/>
    </location>
</feature>
<dbReference type="InterPro" id="IPR011989">
    <property type="entry name" value="ARM-like"/>
</dbReference>
<feature type="repeat" description="ARM" evidence="9">
    <location>
        <begin position="844"/>
        <end position="881"/>
    </location>
</feature>
<name>A0AAV1GER7_XYRNO</name>
<evidence type="ECO:0000256" key="1">
    <source>
        <dbReference type="ARBA" id="ARBA00004282"/>
    </source>
</evidence>
<dbReference type="PANTHER" id="PTHR10372:SF9">
    <property type="entry name" value="CATENIN DELTA-2"/>
    <property type="match status" value="1"/>
</dbReference>
<feature type="compositionally biased region" description="Low complexity" evidence="11">
    <location>
        <begin position="1030"/>
        <end position="1043"/>
    </location>
</feature>
<keyword evidence="5" id="KW-0677">Repeat</keyword>
<feature type="compositionally biased region" description="Polar residues" evidence="11">
    <location>
        <begin position="239"/>
        <end position="291"/>
    </location>
</feature>
<dbReference type="SUPFAM" id="SSF48371">
    <property type="entry name" value="ARM repeat"/>
    <property type="match status" value="1"/>
</dbReference>
<dbReference type="PANTHER" id="PTHR10372">
    <property type="entry name" value="PLAKOPHILLIN-RELATED"/>
    <property type="match status" value="1"/>
</dbReference>
<evidence type="ECO:0000256" key="4">
    <source>
        <dbReference type="ARBA" id="ARBA00022553"/>
    </source>
</evidence>
<dbReference type="FunFam" id="1.25.10.10:FF:000008">
    <property type="entry name" value="plakophilin-4 isoform X1"/>
    <property type="match status" value="1"/>
</dbReference>
<feature type="compositionally biased region" description="Pro residues" evidence="11">
    <location>
        <begin position="1113"/>
        <end position="1124"/>
    </location>
</feature>
<feature type="region of interest" description="Disordered" evidence="11">
    <location>
        <begin position="408"/>
        <end position="433"/>
    </location>
</feature>
<dbReference type="InterPro" id="IPR016024">
    <property type="entry name" value="ARM-type_fold"/>
</dbReference>
<evidence type="ECO:0000256" key="8">
    <source>
        <dbReference type="ARBA" id="ARBA00023054"/>
    </source>
</evidence>
<feature type="region of interest" description="Disordered" evidence="11">
    <location>
        <begin position="750"/>
        <end position="778"/>
    </location>
</feature>
<evidence type="ECO:0000256" key="6">
    <source>
        <dbReference type="ARBA" id="ARBA00022889"/>
    </source>
</evidence>
<feature type="compositionally biased region" description="Polar residues" evidence="11">
    <location>
        <begin position="463"/>
        <end position="472"/>
    </location>
</feature>
<feature type="region of interest" description="Disordered" evidence="11">
    <location>
        <begin position="192"/>
        <end position="219"/>
    </location>
</feature>
<dbReference type="Pfam" id="PF00514">
    <property type="entry name" value="Arm"/>
    <property type="match status" value="4"/>
</dbReference>
<comment type="similarity">
    <text evidence="2">Belongs to the beta-catenin family.</text>
</comment>
<proteinExistence type="inferred from homology"/>
<feature type="repeat" description="ARM" evidence="9">
    <location>
        <begin position="588"/>
        <end position="631"/>
    </location>
</feature>
<dbReference type="GO" id="GO:0005737">
    <property type="term" value="C:cytoplasm"/>
    <property type="evidence" value="ECO:0007669"/>
    <property type="project" value="TreeGrafter"/>
</dbReference>
<evidence type="ECO:0000256" key="3">
    <source>
        <dbReference type="ARBA" id="ARBA00022481"/>
    </source>
</evidence>
<feature type="region of interest" description="Disordered" evidence="11">
    <location>
        <begin position="1005"/>
        <end position="1079"/>
    </location>
</feature>
<feature type="coiled-coil region" evidence="10">
    <location>
        <begin position="41"/>
        <end position="68"/>
    </location>
</feature>
<dbReference type="GO" id="GO:0060997">
    <property type="term" value="P:dendritic spine morphogenesis"/>
    <property type="evidence" value="ECO:0007669"/>
    <property type="project" value="TreeGrafter"/>
</dbReference>
<keyword evidence="3" id="KW-0488">Methylation</keyword>
<dbReference type="GO" id="GO:0005634">
    <property type="term" value="C:nucleus"/>
    <property type="evidence" value="ECO:0007669"/>
    <property type="project" value="TreeGrafter"/>
</dbReference>
<evidence type="ECO:0000256" key="2">
    <source>
        <dbReference type="ARBA" id="ARBA00005462"/>
    </source>
</evidence>
<evidence type="ECO:0000256" key="7">
    <source>
        <dbReference type="ARBA" id="ARBA00022949"/>
    </source>
</evidence>
<feature type="compositionally biased region" description="Polar residues" evidence="11">
    <location>
        <begin position="192"/>
        <end position="205"/>
    </location>
</feature>
<feature type="region of interest" description="Disordered" evidence="11">
    <location>
        <begin position="239"/>
        <end position="317"/>
    </location>
</feature>
<feature type="compositionally biased region" description="Polar residues" evidence="11">
    <location>
        <begin position="1015"/>
        <end position="1029"/>
    </location>
</feature>
<dbReference type="GO" id="GO:0005912">
    <property type="term" value="C:adherens junction"/>
    <property type="evidence" value="ECO:0007669"/>
    <property type="project" value="TreeGrafter"/>
</dbReference>
<keyword evidence="4" id="KW-0597">Phosphoprotein</keyword>
<accession>A0AAV1GER7</accession>
<feature type="repeat" description="ARM" evidence="9">
    <location>
        <begin position="544"/>
        <end position="577"/>
    </location>
</feature>
<dbReference type="AlphaFoldDB" id="A0AAV1GER7"/>
<dbReference type="Proteomes" id="UP001178508">
    <property type="component" value="Chromosome 14"/>
</dbReference>
<dbReference type="GO" id="GO:0005886">
    <property type="term" value="C:plasma membrane"/>
    <property type="evidence" value="ECO:0007669"/>
    <property type="project" value="TreeGrafter"/>
</dbReference>
<dbReference type="InterPro" id="IPR028435">
    <property type="entry name" value="Plakophilin/d_Catenin"/>
</dbReference>
<keyword evidence="7" id="KW-0965">Cell junction</keyword>
<dbReference type="Gene3D" id="1.25.10.10">
    <property type="entry name" value="Leucine-rich Repeat Variant"/>
    <property type="match status" value="1"/>
</dbReference>
<feature type="compositionally biased region" description="Basic and acidic residues" evidence="11">
    <location>
        <begin position="1066"/>
        <end position="1076"/>
    </location>
</feature>
<evidence type="ECO:0000256" key="5">
    <source>
        <dbReference type="ARBA" id="ARBA00022737"/>
    </source>
</evidence>
<dbReference type="InterPro" id="IPR000225">
    <property type="entry name" value="Armadillo"/>
</dbReference>
<dbReference type="SMART" id="SM00185">
    <property type="entry name" value="ARM"/>
    <property type="match status" value="7"/>
</dbReference>
<dbReference type="GO" id="GO:0098609">
    <property type="term" value="P:cell-cell adhesion"/>
    <property type="evidence" value="ECO:0007669"/>
    <property type="project" value="InterPro"/>
</dbReference>
<dbReference type="PROSITE" id="PS50176">
    <property type="entry name" value="ARM_REPEAT"/>
    <property type="match status" value="3"/>
</dbReference>
<sequence>MPVPEVASDTASAAAMLSPVLNASNGDGSESETTSAILASVKEQELQFERLTRELEAERQIVASQLERCKLGSETGSMTSISSADEKFRWNNQDGQKDIEEELTTGLELVDSCIRSLQESGILDSQDTTTGDRQGLLSQSALHLNNQDAYATAGYHSNQGLTLGESMSGRCGQGVGAVHIYNQVTSSGAAAQLAGTDSPSQSQRDSFAHGSAFMPTEGGSAPVGPSMYYSCATLPAQRVSSPQQGVGSPTKLQRLGSASSDMPSYATLQRVSSPKQSPSRLAKSYSTSSPINMVASGAAGSSSPLPMVASPGGNHSSSPIHQLSSVVGSYATLSPTKRMLHHIGADSYKISHELYANATLQRPGSLAGRGSRGSYSSQHSHLGSELRPLQSPEHHIDPIYEDRVYTKPNLRGQAPSSPGVDPIPLQRTGSQSATATFQRGSFATGGGAADYANPYRTLQFCPSTESPYSKSGPTLPPEAALGRSPSVDSIQKDPREFGWRDPELPEVIQMLQHQFPSVQSNAAAYLQHLCFGDNKIKSEIRRQGGIQLLVDLLDHRMTDVHRSACGALRNLVYGKANDDNKIALKNCGGIPALVRLLRKTTDVEIRELLTGVLWNLSSCDALKMPIIQDALAVLTNAVIIPHSGWDTSPHTQEDRKLHLHSSQVLRNATGCLRNVSSAGEEARRRMRECEGLTDALLYVIQTALGSSEIDSKTVENGVCILRNLSYRLAAETSHSQQGGSEELDGLLCDTGGKDSESSGCWGKKKKKKKGHDQWDGVGPFPDLAEPPKGIQMLWHPTIVKPYLTLLSECSNPDTLEGAAGALQNLAAGSWKWSVYIRAAVRKEKGLPILVELLRIDNDRVVCAVATALRNMALDIRNKELIGKYAMRDLVHRLPGGSNNNNTSSGGGSGSNASILVGKTMSDDTITAICCALHEVITKNMENTKALRDAGGIEKLIGIARSKGDKHSPKVVKAASQVLNSMWQYRDLRSLYKKDGYSQYHFVGSSSTIERDRQRPYSSSRTPSISPVRTSPNNRSASAPASPREMMALKERKADYESTGNASYHGNKGEHTSRKDAMAGQMSGGSATLLRGAYVSPTDDLKYNQISSQGLPSEPYPPFQNPPPTDGSNYEDQAFYENQVHPGGRPPQGDLNMHLQGLKSTGNYVDFYSASRPYSELNYETSHYPASPDSWV</sequence>
<organism evidence="12 13">
    <name type="scientific">Xyrichtys novacula</name>
    <name type="common">Pearly razorfish</name>
    <name type="synonym">Hemipteronotus novacula</name>
    <dbReference type="NCBI Taxonomy" id="13765"/>
    <lineage>
        <taxon>Eukaryota</taxon>
        <taxon>Metazoa</taxon>
        <taxon>Chordata</taxon>
        <taxon>Craniata</taxon>
        <taxon>Vertebrata</taxon>
        <taxon>Euteleostomi</taxon>
        <taxon>Actinopterygii</taxon>
        <taxon>Neopterygii</taxon>
        <taxon>Teleostei</taxon>
        <taxon>Neoteleostei</taxon>
        <taxon>Acanthomorphata</taxon>
        <taxon>Eupercaria</taxon>
        <taxon>Labriformes</taxon>
        <taxon>Labridae</taxon>
        <taxon>Xyrichtys</taxon>
    </lineage>
</organism>
<evidence type="ECO:0000256" key="11">
    <source>
        <dbReference type="SAM" id="MobiDB-lite"/>
    </source>
</evidence>
<comment type="subcellular location">
    <subcellularLocation>
        <location evidence="1">Cell junction</location>
    </subcellularLocation>
</comment>
<keyword evidence="6" id="KW-0130">Cell adhesion</keyword>
<evidence type="ECO:0000256" key="10">
    <source>
        <dbReference type="SAM" id="Coils"/>
    </source>
</evidence>
<gene>
    <name evidence="12" type="ORF">XNOV1_A031442</name>
</gene>
<keyword evidence="8 10" id="KW-0175">Coiled coil</keyword>
<dbReference type="GO" id="GO:0014069">
    <property type="term" value="C:postsynaptic density"/>
    <property type="evidence" value="ECO:0007669"/>
    <property type="project" value="TreeGrafter"/>
</dbReference>
<evidence type="ECO:0000313" key="12">
    <source>
        <dbReference type="EMBL" id="CAJ1071489.1"/>
    </source>
</evidence>
<feature type="region of interest" description="Disordered" evidence="11">
    <location>
        <begin position="364"/>
        <end position="390"/>
    </location>
</feature>
<keyword evidence="13" id="KW-1185">Reference proteome</keyword>
<protein>
    <submittedName>
        <fullName evidence="12">Catenin delta-2b isoform X5</fullName>
    </submittedName>
</protein>
<feature type="region of interest" description="Disordered" evidence="11">
    <location>
        <begin position="1102"/>
        <end position="1128"/>
    </location>
</feature>
<evidence type="ECO:0000313" key="13">
    <source>
        <dbReference type="Proteomes" id="UP001178508"/>
    </source>
</evidence>
<reference evidence="12" key="1">
    <citation type="submission" date="2023-08" db="EMBL/GenBank/DDBJ databases">
        <authorList>
            <person name="Alioto T."/>
            <person name="Alioto T."/>
            <person name="Gomez Garrido J."/>
        </authorList>
    </citation>
    <scope>NUCLEOTIDE SEQUENCE</scope>
</reference>
<feature type="compositionally biased region" description="Basic and acidic residues" evidence="11">
    <location>
        <begin position="1046"/>
        <end position="1055"/>
    </location>
</feature>
<dbReference type="EMBL" id="OY660877">
    <property type="protein sequence ID" value="CAJ1071489.1"/>
    <property type="molecule type" value="Genomic_DNA"/>
</dbReference>